<sequence length="47" mass="5331">MKLSNLPCSAPHRPAAPALWGRIALIFRLRDSPLHLPPAFPNLQLWF</sequence>
<accession>A0AAV5ILH4</accession>
<dbReference type="AlphaFoldDB" id="A0AAV5ILH4"/>
<keyword evidence="2" id="KW-1185">Reference proteome</keyword>
<evidence type="ECO:0000313" key="1">
    <source>
        <dbReference type="EMBL" id="GKU99531.1"/>
    </source>
</evidence>
<comment type="caution">
    <text evidence="1">The sequence shown here is derived from an EMBL/GenBank/DDBJ whole genome shotgun (WGS) entry which is preliminary data.</text>
</comment>
<dbReference type="EMBL" id="BPVZ01000014">
    <property type="protein sequence ID" value="GKU99531.1"/>
    <property type="molecule type" value="Genomic_DNA"/>
</dbReference>
<dbReference type="Proteomes" id="UP001054252">
    <property type="component" value="Unassembled WGS sequence"/>
</dbReference>
<gene>
    <name evidence="1" type="ORF">SLEP1_g12369</name>
</gene>
<reference evidence="1 2" key="1">
    <citation type="journal article" date="2021" name="Commun. Biol.">
        <title>The genome of Shorea leprosula (Dipterocarpaceae) highlights the ecological relevance of drought in aseasonal tropical rainforests.</title>
        <authorList>
            <person name="Ng K.K.S."/>
            <person name="Kobayashi M.J."/>
            <person name="Fawcett J.A."/>
            <person name="Hatakeyama M."/>
            <person name="Paape T."/>
            <person name="Ng C.H."/>
            <person name="Ang C.C."/>
            <person name="Tnah L.H."/>
            <person name="Lee C.T."/>
            <person name="Nishiyama T."/>
            <person name="Sese J."/>
            <person name="O'Brien M.J."/>
            <person name="Copetti D."/>
            <person name="Mohd Noor M.I."/>
            <person name="Ong R.C."/>
            <person name="Putra M."/>
            <person name="Sireger I.Z."/>
            <person name="Indrioko S."/>
            <person name="Kosugi Y."/>
            <person name="Izuno A."/>
            <person name="Isagi Y."/>
            <person name="Lee S.L."/>
            <person name="Shimizu K.K."/>
        </authorList>
    </citation>
    <scope>NUCLEOTIDE SEQUENCE [LARGE SCALE GENOMIC DNA]</scope>
    <source>
        <strain evidence="1">214</strain>
    </source>
</reference>
<organism evidence="1 2">
    <name type="scientific">Rubroshorea leprosula</name>
    <dbReference type="NCBI Taxonomy" id="152421"/>
    <lineage>
        <taxon>Eukaryota</taxon>
        <taxon>Viridiplantae</taxon>
        <taxon>Streptophyta</taxon>
        <taxon>Embryophyta</taxon>
        <taxon>Tracheophyta</taxon>
        <taxon>Spermatophyta</taxon>
        <taxon>Magnoliopsida</taxon>
        <taxon>eudicotyledons</taxon>
        <taxon>Gunneridae</taxon>
        <taxon>Pentapetalae</taxon>
        <taxon>rosids</taxon>
        <taxon>malvids</taxon>
        <taxon>Malvales</taxon>
        <taxon>Dipterocarpaceae</taxon>
        <taxon>Rubroshorea</taxon>
    </lineage>
</organism>
<evidence type="ECO:0000313" key="2">
    <source>
        <dbReference type="Proteomes" id="UP001054252"/>
    </source>
</evidence>
<name>A0AAV5ILH4_9ROSI</name>
<protein>
    <submittedName>
        <fullName evidence="1">Uncharacterized protein</fullName>
    </submittedName>
</protein>
<proteinExistence type="predicted"/>